<sequence>MDCFYFYVYHAAEELICPLSSKLPFYWQQNDKKLVNSLNELLNDIERTPFCGVNKLELAGIIISEISD</sequence>
<protein>
    <submittedName>
        <fullName evidence="1">Uncharacterized protein</fullName>
    </submittedName>
</protein>
<dbReference type="InterPro" id="IPR009614">
    <property type="entry name" value="YoeB_toxin"/>
</dbReference>
<dbReference type="RefSeq" id="WP_217471295.1">
    <property type="nucleotide sequence ID" value="NZ_CP020335.1"/>
</dbReference>
<dbReference type="EMBL" id="CP020335">
    <property type="protein sequence ID" value="QXF33178.1"/>
    <property type="molecule type" value="Genomic_DNA"/>
</dbReference>
<gene>
    <name evidence="1" type="ORF">B0X70_08570</name>
</gene>
<evidence type="ECO:0000313" key="2">
    <source>
        <dbReference type="Proteomes" id="UP000693715"/>
    </source>
</evidence>
<reference evidence="1 2" key="1">
    <citation type="submission" date="2017-03" db="EMBL/GenBank/DDBJ databases">
        <title>Genome comparison of Photorhabdus luminescens strain 0813-124 phase variants.</title>
        <authorList>
            <person name="Chien C.-C."/>
            <person name="Chen W.-J."/>
            <person name="Shih M.-C."/>
            <person name="Hsieh F.-C."/>
        </authorList>
    </citation>
    <scope>NUCLEOTIDE SEQUENCE [LARGE SCALE GENOMIC DNA]</scope>
    <source>
        <strain evidence="1 2">0813-124 phase II</strain>
    </source>
</reference>
<organism evidence="1 2">
    <name type="scientific">Photorhabdus akhurstii</name>
    <dbReference type="NCBI Taxonomy" id="171438"/>
    <lineage>
        <taxon>Bacteria</taxon>
        <taxon>Pseudomonadati</taxon>
        <taxon>Pseudomonadota</taxon>
        <taxon>Gammaproteobacteria</taxon>
        <taxon>Enterobacterales</taxon>
        <taxon>Morganellaceae</taxon>
        <taxon>Photorhabdus</taxon>
    </lineage>
</organism>
<evidence type="ECO:0000313" key="1">
    <source>
        <dbReference type="EMBL" id="QXF33178.1"/>
    </source>
</evidence>
<proteinExistence type="predicted"/>
<dbReference type="Pfam" id="PF06769">
    <property type="entry name" value="YoeB_toxin"/>
    <property type="match status" value="1"/>
</dbReference>
<accession>A0ABX8LSP9</accession>
<keyword evidence="2" id="KW-1185">Reference proteome</keyword>
<dbReference type="Proteomes" id="UP000693715">
    <property type="component" value="Chromosome"/>
</dbReference>
<name>A0ABX8LSP9_9GAMM</name>